<name>A0AA96RGW5_9BACL</name>
<dbReference type="EMBL" id="CP130318">
    <property type="protein sequence ID" value="WNQ12911.1"/>
    <property type="molecule type" value="Genomic_DNA"/>
</dbReference>
<organism evidence="2 3">
    <name type="scientific">Paenibacillus aurantius</name>
    <dbReference type="NCBI Taxonomy" id="2918900"/>
    <lineage>
        <taxon>Bacteria</taxon>
        <taxon>Bacillati</taxon>
        <taxon>Bacillota</taxon>
        <taxon>Bacilli</taxon>
        <taxon>Bacillales</taxon>
        <taxon>Paenibacillaceae</taxon>
        <taxon>Paenibacillus</taxon>
    </lineage>
</organism>
<protein>
    <submittedName>
        <fullName evidence="2">DUF6220 domain-containing protein</fullName>
    </submittedName>
</protein>
<evidence type="ECO:0000256" key="1">
    <source>
        <dbReference type="SAM" id="Phobius"/>
    </source>
</evidence>
<dbReference type="Proteomes" id="UP001305702">
    <property type="component" value="Chromosome"/>
</dbReference>
<feature type="transmembrane region" description="Helical" evidence="1">
    <location>
        <begin position="104"/>
        <end position="124"/>
    </location>
</feature>
<feature type="transmembrane region" description="Helical" evidence="1">
    <location>
        <begin position="21"/>
        <end position="42"/>
    </location>
</feature>
<feature type="transmembrane region" description="Helical" evidence="1">
    <location>
        <begin position="54"/>
        <end position="70"/>
    </location>
</feature>
<dbReference type="AlphaFoldDB" id="A0AA96RGW5"/>
<keyword evidence="1" id="KW-1133">Transmembrane helix</keyword>
<reference evidence="2 3" key="1">
    <citation type="submission" date="2022-02" db="EMBL/GenBank/DDBJ databases">
        <title>Paenibacillus sp. MBLB1776 Whole Genome Shotgun Sequencing.</title>
        <authorList>
            <person name="Hwang C.Y."/>
            <person name="Cho E.-S."/>
            <person name="Seo M.-J."/>
        </authorList>
    </citation>
    <scope>NUCLEOTIDE SEQUENCE [LARGE SCALE GENOMIC DNA]</scope>
    <source>
        <strain evidence="2 3">MBLB1776</strain>
    </source>
</reference>
<dbReference type="KEGG" id="paun:MJA45_07725"/>
<keyword evidence="1" id="KW-0472">Membrane</keyword>
<sequence length="139" mass="15392">MTTTRSSLPASAQYARIGFRILNVLFSICIAVQVFLAGFALFVDSAQWGMHGHFALYLAPISVLLFILSFPARLPKGIKIKSLVLIGLILLIFATAVFSEEIGFAAAAHPVISLGLFLNAMLIMRDNENERIEERRQRI</sequence>
<keyword evidence="3" id="KW-1185">Reference proteome</keyword>
<keyword evidence="1" id="KW-0812">Transmembrane</keyword>
<accession>A0AA96RGW5</accession>
<feature type="transmembrane region" description="Helical" evidence="1">
    <location>
        <begin position="82"/>
        <end position="98"/>
    </location>
</feature>
<proteinExistence type="predicted"/>
<gene>
    <name evidence="2" type="ORF">MJA45_07725</name>
</gene>
<dbReference type="InterPro" id="IPR046192">
    <property type="entry name" value="DUF6220"/>
</dbReference>
<dbReference type="Pfam" id="PF19728">
    <property type="entry name" value="DUF6220"/>
    <property type="match status" value="1"/>
</dbReference>
<evidence type="ECO:0000313" key="2">
    <source>
        <dbReference type="EMBL" id="WNQ12911.1"/>
    </source>
</evidence>
<evidence type="ECO:0000313" key="3">
    <source>
        <dbReference type="Proteomes" id="UP001305702"/>
    </source>
</evidence>
<dbReference type="RefSeq" id="WP_315606690.1">
    <property type="nucleotide sequence ID" value="NZ_CP130318.1"/>
</dbReference>